<evidence type="ECO:0000256" key="5">
    <source>
        <dbReference type="HAMAP-Rule" id="MF_00651"/>
    </source>
</evidence>
<dbReference type="EC" id="3.1.-.-" evidence="5"/>
<dbReference type="NCBIfam" id="TIGR00250">
    <property type="entry name" value="RNAse_H_YqgF"/>
    <property type="match status" value="1"/>
</dbReference>
<feature type="domain" description="YqgF/RNase H-like" evidence="6">
    <location>
        <begin position="19"/>
        <end position="119"/>
    </location>
</feature>
<evidence type="ECO:0000313" key="7">
    <source>
        <dbReference type="EMBL" id="HCO22308.1"/>
    </source>
</evidence>
<organism evidence="7 8">
    <name type="scientific">Gimesia maris</name>
    <dbReference type="NCBI Taxonomy" id="122"/>
    <lineage>
        <taxon>Bacteria</taxon>
        <taxon>Pseudomonadati</taxon>
        <taxon>Planctomycetota</taxon>
        <taxon>Planctomycetia</taxon>
        <taxon>Planctomycetales</taxon>
        <taxon>Planctomycetaceae</taxon>
        <taxon>Gimesia</taxon>
    </lineage>
</organism>
<protein>
    <recommendedName>
        <fullName evidence="5">Putative pre-16S rRNA nuclease</fullName>
        <ecNumber evidence="5">3.1.-.-</ecNumber>
    </recommendedName>
</protein>
<dbReference type="GO" id="GO:0004518">
    <property type="term" value="F:nuclease activity"/>
    <property type="evidence" value="ECO:0007669"/>
    <property type="project" value="UniProtKB-KW"/>
</dbReference>
<dbReference type="SMART" id="SM00732">
    <property type="entry name" value="YqgFc"/>
    <property type="match status" value="1"/>
</dbReference>
<dbReference type="SUPFAM" id="SSF53098">
    <property type="entry name" value="Ribonuclease H-like"/>
    <property type="match status" value="1"/>
</dbReference>
<name>A0A3D3R258_9PLAN</name>
<evidence type="ECO:0000256" key="2">
    <source>
        <dbReference type="ARBA" id="ARBA00022517"/>
    </source>
</evidence>
<reference evidence="7 8" key="1">
    <citation type="journal article" date="2018" name="Nat. Biotechnol.">
        <title>A standardized bacterial taxonomy based on genome phylogeny substantially revises the tree of life.</title>
        <authorList>
            <person name="Parks D.H."/>
            <person name="Chuvochina M."/>
            <person name="Waite D.W."/>
            <person name="Rinke C."/>
            <person name="Skarshewski A."/>
            <person name="Chaumeil P.A."/>
            <person name="Hugenholtz P."/>
        </authorList>
    </citation>
    <scope>NUCLEOTIDE SEQUENCE [LARGE SCALE GENOMIC DNA]</scope>
    <source>
        <strain evidence="7">UBA9375</strain>
    </source>
</reference>
<dbReference type="PANTHER" id="PTHR33317">
    <property type="entry name" value="POLYNUCLEOTIDYL TRANSFERASE, RIBONUCLEASE H-LIKE SUPERFAMILY PROTEIN"/>
    <property type="match status" value="1"/>
</dbReference>
<keyword evidence="1 5" id="KW-0963">Cytoplasm</keyword>
<dbReference type="InterPro" id="IPR037027">
    <property type="entry name" value="YqgF/RNaseH-like_dom_sf"/>
</dbReference>
<accession>A0A3D3R258</accession>
<dbReference type="InterPro" id="IPR012337">
    <property type="entry name" value="RNaseH-like_sf"/>
</dbReference>
<dbReference type="EMBL" id="DQAY01000025">
    <property type="protein sequence ID" value="HCO22308.1"/>
    <property type="molecule type" value="Genomic_DNA"/>
</dbReference>
<dbReference type="HAMAP" id="MF_00651">
    <property type="entry name" value="Nuclease_YqgF"/>
    <property type="match status" value="1"/>
</dbReference>
<comment type="subcellular location">
    <subcellularLocation>
        <location evidence="5">Cytoplasm</location>
    </subcellularLocation>
</comment>
<dbReference type="CDD" id="cd16964">
    <property type="entry name" value="YqgF"/>
    <property type="match status" value="1"/>
</dbReference>
<dbReference type="InterPro" id="IPR006641">
    <property type="entry name" value="YqgF/RNaseH-like_dom"/>
</dbReference>
<dbReference type="Proteomes" id="UP000263642">
    <property type="component" value="Unassembled WGS sequence"/>
</dbReference>
<keyword evidence="3 5" id="KW-0540">Nuclease</keyword>
<evidence type="ECO:0000259" key="6">
    <source>
        <dbReference type="SMART" id="SM00732"/>
    </source>
</evidence>
<dbReference type="InterPro" id="IPR005227">
    <property type="entry name" value="YqgF"/>
</dbReference>
<dbReference type="Pfam" id="PF03652">
    <property type="entry name" value="RuvX"/>
    <property type="match status" value="1"/>
</dbReference>
<evidence type="ECO:0000256" key="1">
    <source>
        <dbReference type="ARBA" id="ARBA00022490"/>
    </source>
</evidence>
<dbReference type="GO" id="GO:0005829">
    <property type="term" value="C:cytosol"/>
    <property type="evidence" value="ECO:0007669"/>
    <property type="project" value="TreeGrafter"/>
</dbReference>
<dbReference type="GO" id="GO:0016788">
    <property type="term" value="F:hydrolase activity, acting on ester bonds"/>
    <property type="evidence" value="ECO:0007669"/>
    <property type="project" value="UniProtKB-UniRule"/>
</dbReference>
<gene>
    <name evidence="7" type="ORF">DIT97_04310</name>
</gene>
<keyword evidence="2 5" id="KW-0690">Ribosome biogenesis</keyword>
<comment type="similarity">
    <text evidence="5">Belongs to the YqgF HJR family.</text>
</comment>
<proteinExistence type="inferred from homology"/>
<evidence type="ECO:0000313" key="8">
    <source>
        <dbReference type="Proteomes" id="UP000263642"/>
    </source>
</evidence>
<evidence type="ECO:0000256" key="3">
    <source>
        <dbReference type="ARBA" id="ARBA00022722"/>
    </source>
</evidence>
<evidence type="ECO:0000256" key="4">
    <source>
        <dbReference type="ARBA" id="ARBA00022801"/>
    </source>
</evidence>
<dbReference type="GO" id="GO:0000967">
    <property type="term" value="P:rRNA 5'-end processing"/>
    <property type="evidence" value="ECO:0007669"/>
    <property type="project" value="UniProtKB-UniRule"/>
</dbReference>
<dbReference type="Gene3D" id="3.30.420.140">
    <property type="entry name" value="YqgF/RNase H-like domain"/>
    <property type="match status" value="1"/>
</dbReference>
<dbReference type="PANTHER" id="PTHR33317:SF4">
    <property type="entry name" value="POLYNUCLEOTIDYL TRANSFERASE, RIBONUCLEASE H-LIKE SUPERFAMILY PROTEIN"/>
    <property type="match status" value="1"/>
</dbReference>
<keyword evidence="4 5" id="KW-0378">Hydrolase</keyword>
<sequence length="162" mass="18353">MTNTSENGQPFEAEFPAEGRLLGLDYGTKRVGIAISTFEQNIASPLDNYNRQSLPQDQKHLLSIITEYRCKGLVVGLPVHMSGDEGQKAKEARQFGNWVSQFAEIPVRYWDERFSSATAEEILVNLNMSRNKRKAYLDKLAAQIILQSFLDSPNRNQIPESF</sequence>
<comment type="function">
    <text evidence="5">Could be a nuclease involved in processing of the 5'-end of pre-16S rRNA.</text>
</comment>
<dbReference type="AlphaFoldDB" id="A0A3D3R258"/>
<comment type="caution">
    <text evidence="7">The sequence shown here is derived from an EMBL/GenBank/DDBJ whole genome shotgun (WGS) entry which is preliminary data.</text>
</comment>